<dbReference type="Proteomes" id="UP000610746">
    <property type="component" value="Unassembled WGS sequence"/>
</dbReference>
<sequence length="256" mass="30130">MKFKKAFFMTALGLVLINIFQFLFFYVKIDPYSMDKSFENNDPIYQDYKSIIDNLYSKEKYPVLYIYKADEILSDTTANKNLNILSAIGTLDGKTDKIITSSHITQQYINDINLNLYNLKKIDSAAHFRRNRLIANKWYQQFYSIVSIIEEKSTKQYLLENIKNMEVDSLRNVTSKEIYTQNIIELKNLEDYHKKIIQHHNNCGEIYSLGNAIINIPAYALDNLLDVLKPPKIKKESVRFDFEPLEDESYKKFHSK</sequence>
<accession>A0A8J8G6V7</accession>
<keyword evidence="1" id="KW-0812">Transmembrane</keyword>
<organism evidence="2 3">
    <name type="scientific">Frigoriflavimonas asaccharolytica</name>
    <dbReference type="NCBI Taxonomy" id="2735899"/>
    <lineage>
        <taxon>Bacteria</taxon>
        <taxon>Pseudomonadati</taxon>
        <taxon>Bacteroidota</taxon>
        <taxon>Flavobacteriia</taxon>
        <taxon>Flavobacteriales</taxon>
        <taxon>Weeksellaceae</taxon>
        <taxon>Frigoriflavimonas</taxon>
    </lineage>
</organism>
<reference evidence="2" key="1">
    <citation type="submission" date="2020-05" db="EMBL/GenBank/DDBJ databases">
        <title>Genomic Encyclopedia of Type Strains, Phase IV (KMG-V): Genome sequencing to study the core and pangenomes of soil and plant-associated prokaryotes.</title>
        <authorList>
            <person name="Whitman W."/>
        </authorList>
    </citation>
    <scope>NUCLEOTIDE SEQUENCE</scope>
    <source>
        <strain evidence="2">16F</strain>
    </source>
</reference>
<comment type="caution">
    <text evidence="2">The sequence shown here is derived from an EMBL/GenBank/DDBJ whole genome shotgun (WGS) entry which is preliminary data.</text>
</comment>
<gene>
    <name evidence="2" type="ORF">HNQ03_001494</name>
</gene>
<evidence type="ECO:0000313" key="3">
    <source>
        <dbReference type="Proteomes" id="UP000610746"/>
    </source>
</evidence>
<proteinExistence type="predicted"/>
<dbReference type="AlphaFoldDB" id="A0A8J8G6V7"/>
<evidence type="ECO:0000256" key="1">
    <source>
        <dbReference type="SAM" id="Phobius"/>
    </source>
</evidence>
<name>A0A8J8G6V7_9FLAO</name>
<protein>
    <submittedName>
        <fullName evidence="2">Uncharacterized protein</fullName>
    </submittedName>
</protein>
<dbReference type="RefSeq" id="WP_173779025.1">
    <property type="nucleotide sequence ID" value="NZ_JABSNO010000008.1"/>
</dbReference>
<dbReference type="EMBL" id="JABSNO010000008">
    <property type="protein sequence ID" value="NRS92426.1"/>
    <property type="molecule type" value="Genomic_DNA"/>
</dbReference>
<keyword evidence="3" id="KW-1185">Reference proteome</keyword>
<feature type="transmembrane region" description="Helical" evidence="1">
    <location>
        <begin position="6"/>
        <end position="27"/>
    </location>
</feature>
<keyword evidence="1" id="KW-1133">Transmembrane helix</keyword>
<keyword evidence="1" id="KW-0472">Membrane</keyword>
<evidence type="ECO:0000313" key="2">
    <source>
        <dbReference type="EMBL" id="NRS92426.1"/>
    </source>
</evidence>